<evidence type="ECO:0000313" key="11">
    <source>
        <dbReference type="Proteomes" id="UP000294683"/>
    </source>
</evidence>
<dbReference type="Proteomes" id="UP000294683">
    <property type="component" value="Unassembled WGS sequence"/>
</dbReference>
<dbReference type="Gene3D" id="3.60.15.10">
    <property type="entry name" value="Ribonuclease Z/Hydroxyacylglutathione hydrolase-like"/>
    <property type="match status" value="1"/>
</dbReference>
<feature type="transmembrane region" description="Helical" evidence="6">
    <location>
        <begin position="30"/>
        <end position="53"/>
    </location>
</feature>
<dbReference type="NCBIfam" id="TIGR00361">
    <property type="entry name" value="ComEC_Rec2"/>
    <property type="match status" value="1"/>
</dbReference>
<dbReference type="InterPro" id="IPR001279">
    <property type="entry name" value="Metallo-B-lactamas"/>
</dbReference>
<feature type="transmembrane region" description="Helical" evidence="6">
    <location>
        <begin position="425"/>
        <end position="444"/>
    </location>
</feature>
<dbReference type="InterPro" id="IPR004477">
    <property type="entry name" value="ComEC_N"/>
</dbReference>
<evidence type="ECO:0000256" key="1">
    <source>
        <dbReference type="ARBA" id="ARBA00004651"/>
    </source>
</evidence>
<dbReference type="PANTHER" id="PTHR30619">
    <property type="entry name" value="DNA INTERNALIZATION/COMPETENCE PROTEIN COMEC/REC2"/>
    <property type="match status" value="1"/>
</dbReference>
<dbReference type="InterPro" id="IPR035681">
    <property type="entry name" value="ComA-like_MBL"/>
</dbReference>
<dbReference type="SUPFAM" id="SSF56281">
    <property type="entry name" value="Metallo-hydrolase/oxidoreductase"/>
    <property type="match status" value="1"/>
</dbReference>
<sequence>MKFSLKLDVILWLIIGAGLSLLYVPKALLLSVELMLCTVGIGILAVLTAYLLAYYKIAKGLVYGVIFVLSLGYFHHQAQQILSQAEQSASLNKISIPIKIEKILHQQDYQTVIATGKLAENLPSQRIYLQWQNSEKNLGNKAAEQIKVGQIWQAELLLKPLSSRLNQGGFDRQKWYFSQGITAYGRVKSAVQISQDFAWRERLLQASFQQTQGLPMQGLLLALGFGERAWLNAEHWQIYQKTNTAHLIAISGLHIGLAMLLGFAIARAAQFFLPTHRIGAILPLLCGAFIALIYVQLAGFSIPTLRALLALGLLCLIRVLRCYYTPWQYFQCVVALLILWDPLMLLSVSFWLSAGAVASLILWYQLVPLDLIQGQIYPIKNQWAKKILRWIFSLFHLQLGLLCLFTPIQLYFFHGTSLSGMMANLLAVPVFSLCLVPMVLFAVLSQGAFNSWQGANYLAEKITTLLNQWQGNWIDLSENQSQWIVILLLILGLGYVFYLQKFSQKLPQKVAKNPILAGKKTISLNAEKLPSPLFLQRMKPIFAGLLGIMLMNLAWQEINAPKWRLETLDVGQGLATLLVKNQRGILYDTGAAWRGGSMAELEILPYLQRQGIVLDKLILSHDDNDHSGGASAILQAFPQAELITPSEKNHAKKHRTFCLQGQQWQWQGLRITALSPQKIRKRAENPDSCVLLIDDGNRKVLLTGDADSQTERQFADLAGKIEILQVGHHGSKTSSSEYLLKTTQPKIALISSSRGNPWHFPHSVVLERLKAQQSAVYNTADFGQISLLFFPEQIKIYTARSEFSPWYRGLSIGD</sequence>
<keyword evidence="4 6" id="KW-1133">Transmembrane helix</keyword>
<evidence type="ECO:0000313" key="8">
    <source>
        <dbReference type="EMBL" id="SUB26596.1"/>
    </source>
</evidence>
<evidence type="ECO:0000256" key="2">
    <source>
        <dbReference type="ARBA" id="ARBA00022475"/>
    </source>
</evidence>
<dbReference type="Pfam" id="PF13567">
    <property type="entry name" value="DUF4131"/>
    <property type="match status" value="1"/>
</dbReference>
<organism evidence="8 10">
    <name type="scientific">Avibacterium gallinarum</name>
    <name type="common">Pasteurella gallinarum</name>
    <dbReference type="NCBI Taxonomy" id="755"/>
    <lineage>
        <taxon>Bacteria</taxon>
        <taxon>Pseudomonadati</taxon>
        <taxon>Pseudomonadota</taxon>
        <taxon>Gammaproteobacteria</taxon>
        <taxon>Pasteurellales</taxon>
        <taxon>Pasteurellaceae</taxon>
        <taxon>Avibacterium</taxon>
    </lineage>
</organism>
<evidence type="ECO:0000256" key="6">
    <source>
        <dbReference type="SAM" id="Phobius"/>
    </source>
</evidence>
<dbReference type="Pfam" id="PF03772">
    <property type="entry name" value="Competence"/>
    <property type="match status" value="1"/>
</dbReference>
<dbReference type="Proteomes" id="UP000255113">
    <property type="component" value="Unassembled WGS sequence"/>
</dbReference>
<name>A0A379AWA4_AVIGA</name>
<feature type="transmembrane region" description="Helical" evidence="6">
    <location>
        <begin position="305"/>
        <end position="324"/>
    </location>
</feature>
<comment type="subcellular location">
    <subcellularLocation>
        <location evidence="1">Cell membrane</location>
        <topology evidence="1">Multi-pass membrane protein</topology>
    </subcellularLocation>
</comment>
<dbReference type="PANTHER" id="PTHR30619:SF1">
    <property type="entry name" value="RECOMBINATION PROTEIN 2"/>
    <property type="match status" value="1"/>
</dbReference>
<feature type="domain" description="Metallo-beta-lactamase" evidence="7">
    <location>
        <begin position="572"/>
        <end position="754"/>
    </location>
</feature>
<feature type="transmembrane region" description="Helical" evidence="6">
    <location>
        <begin position="7"/>
        <end position="24"/>
    </location>
</feature>
<dbReference type="InterPro" id="IPR004797">
    <property type="entry name" value="Competence_ComEC/Rec2"/>
</dbReference>
<evidence type="ECO:0000256" key="3">
    <source>
        <dbReference type="ARBA" id="ARBA00022692"/>
    </source>
</evidence>
<keyword evidence="2" id="KW-1003">Cell membrane</keyword>
<keyword evidence="5 6" id="KW-0472">Membrane</keyword>
<dbReference type="SMART" id="SM00849">
    <property type="entry name" value="Lactamase_B"/>
    <property type="match status" value="1"/>
</dbReference>
<gene>
    <name evidence="8" type="primary">rec2</name>
    <name evidence="9" type="ORF">EV689_101120</name>
    <name evidence="8" type="ORF">NCTC11188_00952</name>
</gene>
<keyword evidence="11" id="KW-1185">Reference proteome</keyword>
<dbReference type="GO" id="GO:0030420">
    <property type="term" value="P:establishment of competence for transformation"/>
    <property type="evidence" value="ECO:0007669"/>
    <property type="project" value="InterPro"/>
</dbReference>
<proteinExistence type="predicted"/>
<feature type="transmembrane region" description="Helical" evidence="6">
    <location>
        <begin position="345"/>
        <end position="367"/>
    </location>
</feature>
<feature type="transmembrane region" description="Helical" evidence="6">
    <location>
        <begin position="481"/>
        <end position="499"/>
    </location>
</feature>
<dbReference type="InterPro" id="IPR025405">
    <property type="entry name" value="DUF4131"/>
</dbReference>
<evidence type="ECO:0000313" key="10">
    <source>
        <dbReference type="Proteomes" id="UP000255113"/>
    </source>
</evidence>
<feature type="transmembrane region" description="Helical" evidence="6">
    <location>
        <begin position="247"/>
        <end position="266"/>
    </location>
</feature>
<feature type="transmembrane region" description="Helical" evidence="6">
    <location>
        <begin position="278"/>
        <end position="299"/>
    </location>
</feature>
<dbReference type="NCBIfam" id="TIGR00360">
    <property type="entry name" value="ComEC_N-term"/>
    <property type="match status" value="1"/>
</dbReference>
<protein>
    <submittedName>
        <fullName evidence="9">Competence protein ComEC</fullName>
    </submittedName>
    <submittedName>
        <fullName evidence="8">Recombination protein 2</fullName>
    </submittedName>
</protein>
<reference evidence="8 10" key="1">
    <citation type="submission" date="2018-06" db="EMBL/GenBank/DDBJ databases">
        <authorList>
            <consortium name="Pathogen Informatics"/>
            <person name="Doyle S."/>
        </authorList>
    </citation>
    <scope>NUCLEOTIDE SEQUENCE [LARGE SCALE GENOMIC DNA]</scope>
    <source>
        <strain evidence="8 10">NCTC11188</strain>
    </source>
</reference>
<dbReference type="EMBL" id="UGSQ01000003">
    <property type="protein sequence ID" value="SUB26596.1"/>
    <property type="molecule type" value="Genomic_DNA"/>
</dbReference>
<accession>A0A379AWA4</accession>
<dbReference type="AlphaFoldDB" id="A0A379AWA4"/>
<dbReference type="Pfam" id="PF00753">
    <property type="entry name" value="Lactamase_B"/>
    <property type="match status" value="1"/>
</dbReference>
<dbReference type="InterPro" id="IPR036866">
    <property type="entry name" value="RibonucZ/Hydroxyglut_hydro"/>
</dbReference>
<evidence type="ECO:0000256" key="4">
    <source>
        <dbReference type="ARBA" id="ARBA00022989"/>
    </source>
</evidence>
<dbReference type="EMBL" id="SNXJ01000001">
    <property type="protein sequence ID" value="TDP30097.1"/>
    <property type="molecule type" value="Genomic_DNA"/>
</dbReference>
<dbReference type="InterPro" id="IPR052159">
    <property type="entry name" value="Competence_DNA_uptake"/>
</dbReference>
<dbReference type="GO" id="GO:0005886">
    <property type="term" value="C:plasma membrane"/>
    <property type="evidence" value="ECO:0007669"/>
    <property type="project" value="UniProtKB-SubCell"/>
</dbReference>
<evidence type="ECO:0000313" key="9">
    <source>
        <dbReference type="EMBL" id="TDP30097.1"/>
    </source>
</evidence>
<evidence type="ECO:0000259" key="7">
    <source>
        <dbReference type="SMART" id="SM00849"/>
    </source>
</evidence>
<dbReference type="RefSeq" id="WP_103853057.1">
    <property type="nucleotide sequence ID" value="NZ_PQVJ01000007.1"/>
</dbReference>
<evidence type="ECO:0000256" key="5">
    <source>
        <dbReference type="ARBA" id="ARBA00023136"/>
    </source>
</evidence>
<feature type="transmembrane region" description="Helical" evidence="6">
    <location>
        <begin position="387"/>
        <end position="413"/>
    </location>
</feature>
<feature type="transmembrane region" description="Helical" evidence="6">
    <location>
        <begin position="60"/>
        <end position="76"/>
    </location>
</feature>
<keyword evidence="3 6" id="KW-0812">Transmembrane</keyword>
<dbReference type="CDD" id="cd07731">
    <property type="entry name" value="ComA-like_MBL-fold"/>
    <property type="match status" value="1"/>
</dbReference>
<reference evidence="9 11" key="2">
    <citation type="submission" date="2019-03" db="EMBL/GenBank/DDBJ databases">
        <title>Genomic Encyclopedia of Type Strains, Phase IV (KMG-IV): sequencing the most valuable type-strain genomes for metagenomic binning, comparative biology and taxonomic classification.</title>
        <authorList>
            <person name="Goeker M."/>
        </authorList>
    </citation>
    <scope>NUCLEOTIDE SEQUENCE [LARGE SCALE GENOMIC DNA]</scope>
    <source>
        <strain evidence="9 11">DSM 17481</strain>
    </source>
</reference>